<dbReference type="AlphaFoldDB" id="A0A1Y0F4J9"/>
<dbReference type="GO" id="GO:0045202">
    <property type="term" value="C:synapse"/>
    <property type="evidence" value="ECO:0007669"/>
    <property type="project" value="GOC"/>
</dbReference>
<feature type="region of interest" description="Disordered" evidence="7">
    <location>
        <begin position="388"/>
        <end position="464"/>
    </location>
</feature>
<comment type="similarity">
    <text evidence="2">Belongs to the ric-3 family.</text>
</comment>
<keyword evidence="5 8" id="KW-1133">Transmembrane helix</keyword>
<dbReference type="InterPro" id="IPR026160">
    <property type="entry name" value="Ric3"/>
</dbReference>
<evidence type="ECO:0000256" key="5">
    <source>
        <dbReference type="ARBA" id="ARBA00022989"/>
    </source>
</evidence>
<dbReference type="GO" id="GO:0043025">
    <property type="term" value="C:neuronal cell body"/>
    <property type="evidence" value="ECO:0007669"/>
    <property type="project" value="TreeGrafter"/>
</dbReference>
<dbReference type="EMBL" id="KY688374">
    <property type="protein sequence ID" value="ARU12124.1"/>
    <property type="molecule type" value="mRNA"/>
</dbReference>
<evidence type="ECO:0000256" key="2">
    <source>
        <dbReference type="ARBA" id="ARBA00008538"/>
    </source>
</evidence>
<evidence type="ECO:0000256" key="8">
    <source>
        <dbReference type="SAM" id="Phobius"/>
    </source>
</evidence>
<feature type="transmembrane region" description="Helical" evidence="8">
    <location>
        <begin position="12"/>
        <end position="30"/>
    </location>
</feature>
<comment type="subcellular location">
    <subcellularLocation>
        <location evidence="1">Endoplasmic reticulum membrane</location>
    </subcellularLocation>
</comment>
<evidence type="ECO:0000256" key="7">
    <source>
        <dbReference type="SAM" id="MobiDB-lite"/>
    </source>
</evidence>
<sequence>MPVEFGTAKTVFILAIVVGCFAVLWPKLFYPMLQSSISNRAPLDHSQACCDVIFETDVNAIKIMTEMCGNILHHHSELDPKINVAFLQGKWSKEMVNTCRSDVLEKCGVDITAFLNEKVRLGHSYKQMLDGIRSFNISVCLKTNFGVPPSLIGAPRRMRILSATRPIRQERPPHLRPDMLHPALRERGRAIPQSHIVPRIVEKEGRPGPIPGMRPPMGGAGHVVPAPKTGGTMGIIMPMYTIGIVIFFMYTIMKVMFKKPSDHSSSYGEFHPDPEFRKIVFAEDYTTKNGNCEDKLRPRIKNEPASTWKAPEENGTRLGDLEIDHLRKRLEETEAAMERIVAQMGSVPLPLHSSSGMCLGSFHAKTVEDIPEVNNVAASTYLKNEKLDTATSDKSDTSKESFQVNVQEETEHHKTEEKVDTYQSTPAVEAVTSELQEESAGTKPKQKVEFSADTDNQSQHLQQQGQVVVVGMDVTASCEGGGRWSRPVTPVPPQDFGVLPTTVSRSRSATPGPIETETRSIMLEGHLPSHSQLLVSDSETHAEPTGAPGSAGADPPVVLSGKVTLSLISLQEALAAEEEQEQQKHSEQQQDQ</sequence>
<evidence type="ECO:0000259" key="9">
    <source>
        <dbReference type="Pfam" id="PF15361"/>
    </source>
</evidence>
<evidence type="ECO:0000313" key="10">
    <source>
        <dbReference type="EMBL" id="ARU12124.1"/>
    </source>
</evidence>
<name>A0A1Y0F4J9_LOCMI</name>
<dbReference type="PANTHER" id="PTHR21723">
    <property type="entry name" value="RESISTANCE TO INHIBITORS OF CHOLINESTERASE PROTEIN 3 RIC3"/>
    <property type="match status" value="1"/>
</dbReference>
<dbReference type="GO" id="GO:0043005">
    <property type="term" value="C:neuron projection"/>
    <property type="evidence" value="ECO:0007669"/>
    <property type="project" value="TreeGrafter"/>
</dbReference>
<evidence type="ECO:0000256" key="4">
    <source>
        <dbReference type="ARBA" id="ARBA00022824"/>
    </source>
</evidence>
<dbReference type="Pfam" id="PF15361">
    <property type="entry name" value="RIC3"/>
    <property type="match status" value="1"/>
</dbReference>
<dbReference type="PANTHER" id="PTHR21723:SF3">
    <property type="entry name" value="PROTEIN RIC-3"/>
    <property type="match status" value="1"/>
</dbReference>
<dbReference type="GO" id="GO:0034394">
    <property type="term" value="P:protein localization to cell surface"/>
    <property type="evidence" value="ECO:0007669"/>
    <property type="project" value="TreeGrafter"/>
</dbReference>
<accession>A0A1Y0F4J9</accession>
<feature type="compositionally biased region" description="Basic and acidic residues" evidence="7">
    <location>
        <begin position="388"/>
        <end position="399"/>
    </location>
</feature>
<reference evidence="10" key="1">
    <citation type="submission" date="2017-03" db="EMBL/GenBank/DDBJ databases">
        <authorList>
            <person name="Afonso C.L."/>
            <person name="Miller P.J."/>
            <person name="Scott M.A."/>
            <person name="Spackman E."/>
            <person name="Goraichik I."/>
            <person name="Dimitrov K.M."/>
            <person name="Suarez D.L."/>
            <person name="Swayne D.E."/>
        </authorList>
    </citation>
    <scope>NUCLEOTIDE SEQUENCE</scope>
</reference>
<dbReference type="GO" id="GO:0005789">
    <property type="term" value="C:endoplasmic reticulum membrane"/>
    <property type="evidence" value="ECO:0007669"/>
    <property type="project" value="UniProtKB-SubCell"/>
</dbReference>
<proteinExistence type="evidence at transcript level"/>
<feature type="transmembrane region" description="Helical" evidence="8">
    <location>
        <begin position="235"/>
        <end position="257"/>
    </location>
</feature>
<feature type="domain" description="Resistance to inhibitors of cholinesterase protein 3 N-terminal" evidence="9">
    <location>
        <begin position="186"/>
        <end position="341"/>
    </location>
</feature>
<dbReference type="GO" id="GO:0007271">
    <property type="term" value="P:synaptic transmission, cholinergic"/>
    <property type="evidence" value="ECO:0007669"/>
    <property type="project" value="TreeGrafter"/>
</dbReference>
<keyword evidence="4" id="KW-0256">Endoplasmic reticulum</keyword>
<feature type="region of interest" description="Disordered" evidence="7">
    <location>
        <begin position="481"/>
        <end position="513"/>
    </location>
</feature>
<evidence type="ECO:0000256" key="1">
    <source>
        <dbReference type="ARBA" id="ARBA00004586"/>
    </source>
</evidence>
<organism evidence="10">
    <name type="scientific">Locusta migratoria manilensis</name>
    <name type="common">Oriental migratory locust</name>
    <dbReference type="NCBI Taxonomy" id="229990"/>
    <lineage>
        <taxon>Eukaryota</taxon>
        <taxon>Metazoa</taxon>
        <taxon>Ecdysozoa</taxon>
        <taxon>Arthropoda</taxon>
        <taxon>Hexapoda</taxon>
        <taxon>Insecta</taxon>
        <taxon>Pterygota</taxon>
        <taxon>Neoptera</taxon>
        <taxon>Polyneoptera</taxon>
        <taxon>Orthoptera</taxon>
        <taxon>Caelifera</taxon>
        <taxon>Acrididea</taxon>
        <taxon>Acridomorpha</taxon>
        <taxon>Acridoidea</taxon>
        <taxon>Acrididae</taxon>
        <taxon>Oedipodinae</taxon>
        <taxon>Locusta</taxon>
    </lineage>
</organism>
<keyword evidence="6 8" id="KW-0472">Membrane</keyword>
<evidence type="ECO:0000256" key="6">
    <source>
        <dbReference type="ARBA" id="ARBA00023136"/>
    </source>
</evidence>
<dbReference type="InterPro" id="IPR032763">
    <property type="entry name" value="RIC3_N"/>
</dbReference>
<keyword evidence="3 8" id="KW-0812">Transmembrane</keyword>
<feature type="region of interest" description="Disordered" evidence="7">
    <location>
        <begin position="537"/>
        <end position="557"/>
    </location>
</feature>
<gene>
    <name evidence="10" type="primary">RIC-3v1</name>
</gene>
<protein>
    <submittedName>
        <fullName evidence="10">Resistance to inhibitors of cholinesterase 3 variant 1</fullName>
    </submittedName>
</protein>
<evidence type="ECO:0000256" key="3">
    <source>
        <dbReference type="ARBA" id="ARBA00022692"/>
    </source>
</evidence>
<feature type="compositionally biased region" description="Basic and acidic residues" evidence="7">
    <location>
        <begin position="409"/>
        <end position="420"/>
    </location>
</feature>